<dbReference type="eggNOG" id="KOG3349">
    <property type="taxonomic scope" value="Eukaryota"/>
</dbReference>
<dbReference type="EMBL" id="LFWA01000009">
    <property type="protein sequence ID" value="KTW29456.1"/>
    <property type="molecule type" value="Genomic_DNA"/>
</dbReference>
<keyword evidence="7" id="KW-0256">Endoplasmic reticulum</keyword>
<dbReference type="RefSeq" id="XP_018229287.1">
    <property type="nucleotide sequence ID" value="XM_018374335.1"/>
</dbReference>
<evidence type="ECO:0000313" key="10">
    <source>
        <dbReference type="Proteomes" id="UP000053447"/>
    </source>
</evidence>
<dbReference type="VEuPathDB" id="FungiDB:T551_02072"/>
<keyword evidence="10" id="KW-1185">Reference proteome</keyword>
<evidence type="ECO:0000256" key="1">
    <source>
        <dbReference type="ARBA" id="ARBA00011198"/>
    </source>
</evidence>
<evidence type="ECO:0000256" key="5">
    <source>
        <dbReference type="ARBA" id="ARBA00032061"/>
    </source>
</evidence>
<evidence type="ECO:0000259" key="8">
    <source>
        <dbReference type="Pfam" id="PF04101"/>
    </source>
</evidence>
<evidence type="ECO:0000256" key="2">
    <source>
        <dbReference type="ARBA" id="ARBA00012614"/>
    </source>
</evidence>
<comment type="similarity">
    <text evidence="7">Belongs to the glycosyltransferase 28 family.</text>
</comment>
<dbReference type="Pfam" id="PF04101">
    <property type="entry name" value="Glyco_tran_28_C"/>
    <property type="match status" value="1"/>
</dbReference>
<comment type="subunit">
    <text evidence="1 7">Heterodimer with ALG14 to form a functional enzyme.</text>
</comment>
<reference evidence="10" key="1">
    <citation type="journal article" date="2016" name="Nat. Commun.">
        <title>Genome analysis of three Pneumocystis species reveals adaptation mechanisms to life exclusively in mammalian hosts.</title>
        <authorList>
            <person name="Ma L."/>
            <person name="Chen Z."/>
            <person name="Huang D.W."/>
            <person name="Kutty G."/>
            <person name="Ishihara M."/>
            <person name="Wang H."/>
            <person name="Abouelleil A."/>
            <person name="Bishop L."/>
            <person name="Davey E."/>
            <person name="Deng R."/>
            <person name="Deng X."/>
            <person name="Fan L."/>
            <person name="Fantoni G."/>
            <person name="Fitzgerald M."/>
            <person name="Gogineni E."/>
            <person name="Goldberg J.M."/>
            <person name="Handley G."/>
            <person name="Hu X."/>
            <person name="Huber C."/>
            <person name="Jiao X."/>
            <person name="Jones K."/>
            <person name="Levin J.Z."/>
            <person name="Liu Y."/>
            <person name="Macdonald P."/>
            <person name="Melnikov A."/>
            <person name="Raley C."/>
            <person name="Sassi M."/>
            <person name="Sherman B.T."/>
            <person name="Song X."/>
            <person name="Sykes S."/>
            <person name="Tran B."/>
            <person name="Walsh L."/>
            <person name="Xia Y."/>
            <person name="Yang J."/>
            <person name="Young S."/>
            <person name="Zeng Q."/>
            <person name="Zheng X."/>
            <person name="Stephens R."/>
            <person name="Nusbaum C."/>
            <person name="Birren B.W."/>
            <person name="Azadi P."/>
            <person name="Lempicki R.A."/>
            <person name="Cuomo C.A."/>
            <person name="Kovacs J.A."/>
        </authorList>
    </citation>
    <scope>NUCLEOTIDE SEQUENCE [LARGE SCALE GENOMIC DNA]</scope>
    <source>
        <strain evidence="10">RU7</strain>
    </source>
</reference>
<evidence type="ECO:0000256" key="3">
    <source>
        <dbReference type="ARBA" id="ARBA00017468"/>
    </source>
</evidence>
<evidence type="ECO:0000313" key="9">
    <source>
        <dbReference type="EMBL" id="KTW29456.1"/>
    </source>
</evidence>
<comment type="caution">
    <text evidence="9">The sequence shown here is derived from an EMBL/GenBank/DDBJ whole genome shotgun (WGS) entry which is preliminary data.</text>
</comment>
<dbReference type="Proteomes" id="UP000053447">
    <property type="component" value="Unassembled WGS sequence"/>
</dbReference>
<organism evidence="9 10">
    <name type="scientific">Pneumocystis jirovecii (strain RU7)</name>
    <name type="common">Human pneumocystis pneumonia agent</name>
    <dbReference type="NCBI Taxonomy" id="1408657"/>
    <lineage>
        <taxon>Eukaryota</taxon>
        <taxon>Fungi</taxon>
        <taxon>Dikarya</taxon>
        <taxon>Ascomycota</taxon>
        <taxon>Taphrinomycotina</taxon>
        <taxon>Pneumocystomycetes</taxon>
        <taxon>Pneumocystaceae</taxon>
        <taxon>Pneumocystis</taxon>
    </lineage>
</organism>
<sequence length="168" mass="19083">MVKEKTVFVTVGSTRFDALISSIQQKEVQKALIAHGFSKILVQYGNSQNIFNNWESVEGLKVNGFDYSKDIEKAFKESDLIISHAGSGSIIEALELKKQLIVVVNETLMDNHQIELTEEMSRQKYLISSTPKNLLHTIENFNEKELKPFPFPTKSLFPIILDKHMGLN</sequence>
<protein>
    <recommendedName>
        <fullName evidence="3 7">UDP-N-acetylglucosamine transferase subunit ALG13</fullName>
        <ecNumber evidence="2 7">2.4.1.141</ecNumber>
    </recommendedName>
    <alternativeName>
        <fullName evidence="5 7">Asparagine-linked glycosylation protein 13</fullName>
    </alternativeName>
</protein>
<dbReference type="PANTHER" id="PTHR47043:SF1">
    <property type="entry name" value="UDP-N-ACETYLGLUCOSAMINE TRANSFERASE SUBUNIT ALG13"/>
    <property type="match status" value="1"/>
</dbReference>
<comment type="function">
    <text evidence="4 7">Involved in protein N-glycosylation. Essential for the second step of the dolichol-linked oligosaccharide pathway.</text>
</comment>
<dbReference type="InterPro" id="IPR052474">
    <property type="entry name" value="UDP-GlcNAc_transferase"/>
</dbReference>
<dbReference type="EC" id="2.4.1.141" evidence="2 7"/>
<dbReference type="Gene3D" id="3.40.50.2000">
    <property type="entry name" value="Glycogen Phosphorylase B"/>
    <property type="match status" value="1"/>
</dbReference>
<comment type="catalytic activity">
    <reaction evidence="6">
        <text>an N-acetyl-alpha-D-glucosaminyl-diphospho-di-trans,poly-cis-dolichol + UDP-N-acetyl-alpha-D-glucosamine = an N,N'-diacetylchitobiosyl-diphospho-di-trans,poly-cis-dolichol + UDP + H(+)</text>
        <dbReference type="Rhea" id="RHEA:23380"/>
        <dbReference type="Rhea" id="RHEA-COMP:19507"/>
        <dbReference type="Rhea" id="RHEA-COMP:19510"/>
        <dbReference type="ChEBI" id="CHEBI:15378"/>
        <dbReference type="ChEBI" id="CHEBI:57269"/>
        <dbReference type="ChEBI" id="CHEBI:57705"/>
        <dbReference type="ChEBI" id="CHEBI:58223"/>
        <dbReference type="ChEBI" id="CHEBI:58427"/>
        <dbReference type="EC" id="2.4.1.141"/>
    </reaction>
</comment>
<keyword evidence="7" id="KW-0328">Glycosyltransferase</keyword>
<name>A0A0W4ZM73_PNEJ7</name>
<gene>
    <name evidence="7" type="primary">ALG13</name>
    <name evidence="9" type="ORF">T551_02072</name>
</gene>
<evidence type="ECO:0000256" key="4">
    <source>
        <dbReference type="ARBA" id="ARBA00024804"/>
    </source>
</evidence>
<evidence type="ECO:0000256" key="6">
    <source>
        <dbReference type="ARBA" id="ARBA00048184"/>
    </source>
</evidence>
<dbReference type="GO" id="GO:0043541">
    <property type="term" value="C:UDP-N-acetylglucosamine transferase complex"/>
    <property type="evidence" value="ECO:0007669"/>
    <property type="project" value="TreeGrafter"/>
</dbReference>
<dbReference type="PANTHER" id="PTHR47043">
    <property type="entry name" value="UDP-N-ACETYLGLUCOSAMINE TRANSFERASE SUBUNIT ALG13"/>
    <property type="match status" value="1"/>
</dbReference>
<dbReference type="AlphaFoldDB" id="A0A0W4ZM73"/>
<dbReference type="OrthoDB" id="20273at2759"/>
<dbReference type="GeneID" id="28940590"/>
<dbReference type="STRING" id="1408657.A0A0W4ZM73"/>
<evidence type="ECO:0000256" key="7">
    <source>
        <dbReference type="RuleBase" id="RU362128"/>
    </source>
</evidence>
<dbReference type="GO" id="GO:0004577">
    <property type="term" value="F:N-acetylglucosaminyldiphosphodolichol N-acetylglucosaminyltransferase activity"/>
    <property type="evidence" value="ECO:0007669"/>
    <property type="project" value="UniProtKB-EC"/>
</dbReference>
<feature type="domain" description="Glycosyl transferase family 28 C-terminal" evidence="8">
    <location>
        <begin position="6"/>
        <end position="151"/>
    </location>
</feature>
<proteinExistence type="inferred from homology"/>
<dbReference type="SUPFAM" id="SSF53756">
    <property type="entry name" value="UDP-Glycosyltransferase/glycogen phosphorylase"/>
    <property type="match status" value="1"/>
</dbReference>
<keyword evidence="7" id="KW-0808">Transferase</keyword>
<comment type="subcellular location">
    <subcellularLocation>
        <location evidence="7">Endoplasmic reticulum</location>
    </subcellularLocation>
</comment>
<dbReference type="InterPro" id="IPR007235">
    <property type="entry name" value="Glyco_trans_28_C"/>
</dbReference>
<dbReference type="GO" id="GO:0006488">
    <property type="term" value="P:dolichol-linked oligosaccharide biosynthetic process"/>
    <property type="evidence" value="ECO:0007669"/>
    <property type="project" value="TreeGrafter"/>
</dbReference>
<accession>A0A0W4ZM73</accession>